<dbReference type="InParanoid" id="E9GDH0"/>
<dbReference type="OrthoDB" id="6370328at2759"/>
<dbReference type="SUPFAM" id="SSF57501">
    <property type="entry name" value="Cystine-knot cytokines"/>
    <property type="match status" value="1"/>
</dbReference>
<dbReference type="EMBL" id="GL732540">
    <property type="protein sequence ID" value="EFX82079.1"/>
    <property type="molecule type" value="Genomic_DNA"/>
</dbReference>
<dbReference type="Gene3D" id="2.10.90.10">
    <property type="entry name" value="Cystine-knot cytokines"/>
    <property type="match status" value="1"/>
</dbReference>
<dbReference type="PANTHER" id="PTHR21719">
    <property type="entry name" value="FI06402P-RELATED"/>
    <property type="match status" value="1"/>
</dbReference>
<dbReference type="GO" id="GO:0035099">
    <property type="term" value="P:hemocyte migration"/>
    <property type="evidence" value="ECO:0000318"/>
    <property type="project" value="GO_Central"/>
</dbReference>
<evidence type="ECO:0000259" key="1">
    <source>
        <dbReference type="PROSITE" id="PS50278"/>
    </source>
</evidence>
<dbReference type="GO" id="GO:0008083">
    <property type="term" value="F:growth factor activity"/>
    <property type="evidence" value="ECO:0007669"/>
    <property type="project" value="InterPro"/>
</dbReference>
<sequence>MISAAVEASKNGGKRVGFKKNVNTANQWSCKHPQPRLVYISQMEDYAAPNVVYLPSALLVHRCDDSAGCCLTPGQTCSSVEHLEELVNFVVHEHHHAGHHHGSNANKKLNRKATVTVPVKNHTQCECVGRNNLRARRSSLVHRIDMTVQ</sequence>
<dbReference type="FunFam" id="2.10.90.10:FF:000079">
    <property type="entry name" value="Uncharacterized protein"/>
    <property type="match status" value="1"/>
</dbReference>
<dbReference type="GO" id="GO:0016020">
    <property type="term" value="C:membrane"/>
    <property type="evidence" value="ECO:0007669"/>
    <property type="project" value="InterPro"/>
</dbReference>
<name>E9GDH0_DAPPU</name>
<dbReference type="InterPro" id="IPR000072">
    <property type="entry name" value="PDGF/VEGF_dom"/>
</dbReference>
<proteinExistence type="predicted"/>
<dbReference type="InterPro" id="IPR029034">
    <property type="entry name" value="Cystine-knot_cytokine"/>
</dbReference>
<dbReference type="PhylomeDB" id="E9GDH0"/>
<gene>
    <name evidence="2" type="ORF">DAPPUDRAFT_316618</name>
</gene>
<evidence type="ECO:0000313" key="3">
    <source>
        <dbReference type="Proteomes" id="UP000000305"/>
    </source>
</evidence>
<dbReference type="PROSITE" id="PS50278">
    <property type="entry name" value="PDGF_2"/>
    <property type="match status" value="1"/>
</dbReference>
<dbReference type="AlphaFoldDB" id="E9GDH0"/>
<dbReference type="KEGG" id="dpx:DAPPUDRAFT_316618"/>
<keyword evidence="3" id="KW-1185">Reference proteome</keyword>
<dbReference type="Pfam" id="PF00341">
    <property type="entry name" value="PDGF"/>
    <property type="match status" value="1"/>
</dbReference>
<dbReference type="Proteomes" id="UP000000305">
    <property type="component" value="Unassembled WGS sequence"/>
</dbReference>
<dbReference type="HOGENOM" id="CLU_1751518_0_0_1"/>
<accession>E9GDH0</accession>
<feature type="domain" description="Platelet-derived growth factor (PDGF) family profile" evidence="1">
    <location>
        <begin position="50"/>
        <end position="132"/>
    </location>
</feature>
<reference evidence="2 3" key="1">
    <citation type="journal article" date="2011" name="Science">
        <title>The ecoresponsive genome of Daphnia pulex.</title>
        <authorList>
            <person name="Colbourne J.K."/>
            <person name="Pfrender M.E."/>
            <person name="Gilbert D."/>
            <person name="Thomas W.K."/>
            <person name="Tucker A."/>
            <person name="Oakley T.H."/>
            <person name="Tokishita S."/>
            <person name="Aerts A."/>
            <person name="Arnold G.J."/>
            <person name="Basu M.K."/>
            <person name="Bauer D.J."/>
            <person name="Caceres C.E."/>
            <person name="Carmel L."/>
            <person name="Casola C."/>
            <person name="Choi J.H."/>
            <person name="Detter J.C."/>
            <person name="Dong Q."/>
            <person name="Dusheyko S."/>
            <person name="Eads B.D."/>
            <person name="Frohlich T."/>
            <person name="Geiler-Samerotte K.A."/>
            <person name="Gerlach D."/>
            <person name="Hatcher P."/>
            <person name="Jogdeo S."/>
            <person name="Krijgsveld J."/>
            <person name="Kriventseva E.V."/>
            <person name="Kultz D."/>
            <person name="Laforsch C."/>
            <person name="Lindquist E."/>
            <person name="Lopez J."/>
            <person name="Manak J.R."/>
            <person name="Muller J."/>
            <person name="Pangilinan J."/>
            <person name="Patwardhan R.P."/>
            <person name="Pitluck S."/>
            <person name="Pritham E.J."/>
            <person name="Rechtsteiner A."/>
            <person name="Rho M."/>
            <person name="Rogozin I.B."/>
            <person name="Sakarya O."/>
            <person name="Salamov A."/>
            <person name="Schaack S."/>
            <person name="Shapiro H."/>
            <person name="Shiga Y."/>
            <person name="Skalitzky C."/>
            <person name="Smith Z."/>
            <person name="Souvorov A."/>
            <person name="Sung W."/>
            <person name="Tang Z."/>
            <person name="Tsuchiya D."/>
            <person name="Tu H."/>
            <person name="Vos H."/>
            <person name="Wang M."/>
            <person name="Wolf Y.I."/>
            <person name="Yamagata H."/>
            <person name="Yamada T."/>
            <person name="Ye Y."/>
            <person name="Shaw J.R."/>
            <person name="Andrews J."/>
            <person name="Crease T.J."/>
            <person name="Tang H."/>
            <person name="Lucas S.M."/>
            <person name="Robertson H.M."/>
            <person name="Bork P."/>
            <person name="Koonin E.V."/>
            <person name="Zdobnov E.M."/>
            <person name="Grigoriev I.V."/>
            <person name="Lynch M."/>
            <person name="Boore J.L."/>
        </authorList>
    </citation>
    <scope>NUCLEOTIDE SEQUENCE [LARGE SCALE GENOMIC DNA]</scope>
</reference>
<protein>
    <recommendedName>
        <fullName evidence="1">Platelet-derived growth factor (PDGF) family profile domain-containing protein</fullName>
    </recommendedName>
</protein>
<evidence type="ECO:0000313" key="2">
    <source>
        <dbReference type="EMBL" id="EFX82079.1"/>
    </source>
</evidence>
<organism evidence="2 3">
    <name type="scientific">Daphnia pulex</name>
    <name type="common">Water flea</name>
    <dbReference type="NCBI Taxonomy" id="6669"/>
    <lineage>
        <taxon>Eukaryota</taxon>
        <taxon>Metazoa</taxon>
        <taxon>Ecdysozoa</taxon>
        <taxon>Arthropoda</taxon>
        <taxon>Crustacea</taxon>
        <taxon>Branchiopoda</taxon>
        <taxon>Diplostraca</taxon>
        <taxon>Cladocera</taxon>
        <taxon>Anomopoda</taxon>
        <taxon>Daphniidae</taxon>
        <taxon>Daphnia</taxon>
    </lineage>
</organism>
<dbReference type="PANTHER" id="PTHR21719:SF1">
    <property type="entry name" value="FI06402P-RELATED"/>
    <property type="match status" value="1"/>
</dbReference>